<feature type="region of interest" description="Disordered" evidence="3">
    <location>
        <begin position="147"/>
        <end position="177"/>
    </location>
</feature>
<organism evidence="5 6">
    <name type="scientific">Cuscuta epithymum</name>
    <dbReference type="NCBI Taxonomy" id="186058"/>
    <lineage>
        <taxon>Eukaryota</taxon>
        <taxon>Viridiplantae</taxon>
        <taxon>Streptophyta</taxon>
        <taxon>Embryophyta</taxon>
        <taxon>Tracheophyta</taxon>
        <taxon>Spermatophyta</taxon>
        <taxon>Magnoliopsida</taxon>
        <taxon>eudicotyledons</taxon>
        <taxon>Gunneridae</taxon>
        <taxon>Pentapetalae</taxon>
        <taxon>asterids</taxon>
        <taxon>lamiids</taxon>
        <taxon>Solanales</taxon>
        <taxon>Convolvulaceae</taxon>
        <taxon>Cuscuteae</taxon>
        <taxon>Cuscuta</taxon>
        <taxon>Cuscuta subgen. Cuscuta</taxon>
    </lineage>
</organism>
<dbReference type="Proteomes" id="UP001152523">
    <property type="component" value="Unassembled WGS sequence"/>
</dbReference>
<sequence>MKTKGLKKKFLDTESSQLSENVAVAGDARFCEAPRRITEASVGADVEGVAAASEEEEDGEQLDEQWDDPQIEVAEGHAYEGGNRRPKLAEGFYEIEALRKKRVRKGQVQYLIKWRGWPETANTWEPVENLSSCSDFIEVFEESLRSGKRSTRGRKRKHSITHTQAKKKQKLQQPCSPEAVAYSLPPMTVRQVDEPLPIPSYDDPNIVNHQMKNEAELAAHECQEILNSSECRKTSEPNDLDSKLSELSETPLTDGPHVNNQSHDEPGRCIGAKRRKSGSVKRFKKESSSSVFDDVADRVASCNTSVAVSEGVQNCAFVGNDWAYKGFEDAYNVTQIVKPMGYQTSMSNEVQEVSITFLAKRCDGKEITVDNKFLKAKNPLLLINFYEQHLRYNPSE</sequence>
<dbReference type="InterPro" id="IPR016197">
    <property type="entry name" value="Chromo-like_dom_sf"/>
</dbReference>
<gene>
    <name evidence="5" type="ORF">CEPIT_LOCUS9301</name>
</gene>
<evidence type="ECO:0000256" key="2">
    <source>
        <dbReference type="ARBA" id="ARBA00023242"/>
    </source>
</evidence>
<dbReference type="SUPFAM" id="SSF54160">
    <property type="entry name" value="Chromo domain-like"/>
    <property type="match status" value="1"/>
</dbReference>
<keyword evidence="2" id="KW-0539">Nucleus</keyword>
<proteinExistence type="predicted"/>
<dbReference type="GO" id="GO:0031507">
    <property type="term" value="P:heterochromatin formation"/>
    <property type="evidence" value="ECO:0007669"/>
    <property type="project" value="InterPro"/>
</dbReference>
<dbReference type="PANTHER" id="PTHR47240">
    <property type="entry name" value="CHROMO DOMAIN-CONTAINING PROTEIN LHP1"/>
    <property type="match status" value="1"/>
</dbReference>
<evidence type="ECO:0000256" key="1">
    <source>
        <dbReference type="ARBA" id="ARBA00004123"/>
    </source>
</evidence>
<feature type="domain" description="Chromo" evidence="4">
    <location>
        <begin position="93"/>
        <end position="152"/>
    </location>
</feature>
<dbReference type="GO" id="GO:0005634">
    <property type="term" value="C:nucleus"/>
    <property type="evidence" value="ECO:0007669"/>
    <property type="project" value="UniProtKB-SubCell"/>
</dbReference>
<feature type="region of interest" description="Disordered" evidence="3">
    <location>
        <begin position="231"/>
        <end position="271"/>
    </location>
</feature>
<evidence type="ECO:0000313" key="5">
    <source>
        <dbReference type="EMBL" id="CAH9085478.1"/>
    </source>
</evidence>
<protein>
    <recommendedName>
        <fullName evidence="4">Chromo domain-containing protein</fullName>
    </recommendedName>
</protein>
<dbReference type="InterPro" id="IPR023779">
    <property type="entry name" value="Chromodomain_CS"/>
</dbReference>
<dbReference type="InterPro" id="IPR044251">
    <property type="entry name" value="LHP1-like"/>
</dbReference>
<dbReference type="InterPro" id="IPR000953">
    <property type="entry name" value="Chromo/chromo_shadow_dom"/>
</dbReference>
<reference evidence="5" key="1">
    <citation type="submission" date="2022-07" db="EMBL/GenBank/DDBJ databases">
        <authorList>
            <person name="Macas J."/>
            <person name="Novak P."/>
            <person name="Neumann P."/>
        </authorList>
    </citation>
    <scope>NUCLEOTIDE SEQUENCE</scope>
</reference>
<dbReference type="CDD" id="cd00024">
    <property type="entry name" value="CD_CSD"/>
    <property type="match status" value="1"/>
</dbReference>
<name>A0AAV0CTR4_9ASTE</name>
<feature type="compositionally biased region" description="Basic and acidic residues" evidence="3">
    <location>
        <begin position="231"/>
        <end position="246"/>
    </location>
</feature>
<dbReference type="PROSITE" id="PS00598">
    <property type="entry name" value="CHROMO_1"/>
    <property type="match status" value="1"/>
</dbReference>
<dbReference type="Pfam" id="PF00385">
    <property type="entry name" value="Chromo"/>
    <property type="match status" value="1"/>
</dbReference>
<evidence type="ECO:0000313" key="6">
    <source>
        <dbReference type="Proteomes" id="UP001152523"/>
    </source>
</evidence>
<feature type="compositionally biased region" description="Basic residues" evidence="3">
    <location>
        <begin position="147"/>
        <end position="170"/>
    </location>
</feature>
<dbReference type="PANTHER" id="PTHR47240:SF2">
    <property type="entry name" value="CHROMO DOMAIN-CONTAINING PROTEIN LHP1"/>
    <property type="match status" value="1"/>
</dbReference>
<dbReference type="GO" id="GO:0000792">
    <property type="term" value="C:heterochromatin"/>
    <property type="evidence" value="ECO:0007669"/>
    <property type="project" value="UniProtKB-ARBA"/>
</dbReference>
<dbReference type="InterPro" id="IPR023780">
    <property type="entry name" value="Chromo_domain"/>
</dbReference>
<dbReference type="AlphaFoldDB" id="A0AAV0CTR4"/>
<dbReference type="Gene3D" id="2.40.50.40">
    <property type="match status" value="1"/>
</dbReference>
<dbReference type="EMBL" id="CAMAPF010000051">
    <property type="protein sequence ID" value="CAH9085478.1"/>
    <property type="molecule type" value="Genomic_DNA"/>
</dbReference>
<dbReference type="SMART" id="SM00298">
    <property type="entry name" value="CHROMO"/>
    <property type="match status" value="1"/>
</dbReference>
<dbReference type="PROSITE" id="PS50013">
    <property type="entry name" value="CHROMO_2"/>
    <property type="match status" value="1"/>
</dbReference>
<evidence type="ECO:0000256" key="3">
    <source>
        <dbReference type="SAM" id="MobiDB-lite"/>
    </source>
</evidence>
<keyword evidence="6" id="KW-1185">Reference proteome</keyword>
<accession>A0AAV0CTR4</accession>
<comment type="subcellular location">
    <subcellularLocation>
        <location evidence="1">Nucleus</location>
    </subcellularLocation>
</comment>
<dbReference type="SMART" id="SM00300">
    <property type="entry name" value="ChSh"/>
    <property type="match status" value="1"/>
</dbReference>
<comment type="caution">
    <text evidence="5">The sequence shown here is derived from an EMBL/GenBank/DDBJ whole genome shotgun (WGS) entry which is preliminary data.</text>
</comment>
<dbReference type="Pfam" id="PF01393">
    <property type="entry name" value="Chromo_shadow"/>
    <property type="match status" value="1"/>
</dbReference>
<evidence type="ECO:0000259" key="4">
    <source>
        <dbReference type="PROSITE" id="PS50013"/>
    </source>
</evidence>
<dbReference type="InterPro" id="IPR008251">
    <property type="entry name" value="Chromo_shadow_dom"/>
</dbReference>